<dbReference type="EMBL" id="FNVO01000007">
    <property type="protein sequence ID" value="SEG59736.1"/>
    <property type="molecule type" value="Genomic_DNA"/>
</dbReference>
<dbReference type="OrthoDB" id="3569687at2"/>
<evidence type="ECO:0000313" key="2">
    <source>
        <dbReference type="EMBL" id="SEG59736.1"/>
    </source>
</evidence>
<dbReference type="Proteomes" id="UP000236723">
    <property type="component" value="Unassembled WGS sequence"/>
</dbReference>
<evidence type="ECO:0000256" key="1">
    <source>
        <dbReference type="SAM" id="MobiDB-lite"/>
    </source>
</evidence>
<reference evidence="3" key="1">
    <citation type="submission" date="2016-10" db="EMBL/GenBank/DDBJ databases">
        <authorList>
            <person name="Varghese N."/>
            <person name="Submissions S."/>
        </authorList>
    </citation>
    <scope>NUCLEOTIDE SEQUENCE [LARGE SCALE GENOMIC DNA]</scope>
    <source>
        <strain evidence="3">DSM 43163</strain>
    </source>
</reference>
<name>A0A1H6BHM9_9ACTN</name>
<organism evidence="2 3">
    <name type="scientific">Thermomonospora echinospora</name>
    <dbReference type="NCBI Taxonomy" id="1992"/>
    <lineage>
        <taxon>Bacteria</taxon>
        <taxon>Bacillati</taxon>
        <taxon>Actinomycetota</taxon>
        <taxon>Actinomycetes</taxon>
        <taxon>Streptosporangiales</taxon>
        <taxon>Thermomonosporaceae</taxon>
        <taxon>Thermomonospora</taxon>
    </lineage>
</organism>
<evidence type="ECO:0008006" key="4">
    <source>
        <dbReference type="Google" id="ProtNLM"/>
    </source>
</evidence>
<dbReference type="AlphaFoldDB" id="A0A1H6BHM9"/>
<protein>
    <recommendedName>
        <fullName evidence="4">Molecular chaperone DnaJ</fullName>
    </recommendedName>
</protein>
<keyword evidence="3" id="KW-1185">Reference proteome</keyword>
<proteinExistence type="predicted"/>
<sequence>MRGAGEQRRRGRRDTAAQAARTAALAARESAASAFYEMDQAQRYVGGRVTVFADLDPAAAVSAQREFAALDERADAASASYIAVLDSHDLNDEERSAAEYDAARRALTAVTEGLTKATADLNGFAARLGTRLAGLEAALDQLPPRLTAARDAVAAAEEAVSRARAAGLDAEEPAAGLTRARDTLARLSAQGLGGLGLSGALDAAEEVRRLAEAAREQAEELPKAAEKVRHSLASVRTRAQVVAGRAGPVREAMSRLLRGYSQACWQDLRNAPAAIEEGVARAQERIAEAEAHVGHGRWRQAQQAVTAARTELSAADRRAGQVTGRLAELDAAAADPAGPAEAARFVVRDAQKLVVTAGSAISPQHARTLDGLVERLEAAPQRLRGAHPDYWAYLRELESIKTAARDVVERVRAERAGRR</sequence>
<evidence type="ECO:0000313" key="3">
    <source>
        <dbReference type="Proteomes" id="UP000236723"/>
    </source>
</evidence>
<gene>
    <name evidence="2" type="ORF">SAMN04489712_10787</name>
</gene>
<dbReference type="RefSeq" id="WP_103938933.1">
    <property type="nucleotide sequence ID" value="NZ_FNVO01000007.1"/>
</dbReference>
<feature type="region of interest" description="Disordered" evidence="1">
    <location>
        <begin position="1"/>
        <end position="21"/>
    </location>
</feature>
<accession>A0A1H6BHM9</accession>